<evidence type="ECO:0000259" key="1">
    <source>
        <dbReference type="Pfam" id="PF00149"/>
    </source>
</evidence>
<dbReference type="SUPFAM" id="SSF56300">
    <property type="entry name" value="Metallo-dependent phosphatases"/>
    <property type="match status" value="1"/>
</dbReference>
<dbReference type="Pfam" id="PF00149">
    <property type="entry name" value="Metallophos"/>
    <property type="match status" value="1"/>
</dbReference>
<feature type="domain" description="Calcineurin-like phosphoesterase" evidence="1">
    <location>
        <begin position="13"/>
        <end position="222"/>
    </location>
</feature>
<keyword evidence="3" id="KW-1185">Reference proteome</keyword>
<proteinExistence type="predicted"/>
<sequence>MSRQTAGRKLFEVALVSDTHVNEREDFSASPYPANAEANPRARHVFAQIAQSDAAFAVHMGDMINPVPELPSYAQAAENFHSIAGALSIPLHLVPGNHDIGDKPVDWMPAGMVNAQNIAIYEQHFGKHFYSFDHADVHFVVLNASLINSGDPAEATQKSWLEKDLQSSQGQRTFFFIHYPLYVSDPAEPTSYDNIDEPGRSWLLGLIERHKPEALFSAHVHNFWYDMYGETAMYVMPSTCFVRHDYSEMYRIDGGDQFGRNDAAKLGFVTLEIYETGHVTHYHRTYGRCLAEDALDEPASYPRTHVKRTTLPRVSVDMRHSWAEEMTVAPSGAVDEFRRKTARNDYPVMALWEMGLSGMRVPVQDLLDDKVRRRMTLLRPLGHRFHVYMYDLPDSATAQALTDHADLIDRLEVVISWDQRKSLLPAILALKEATGVPLLLSRVNRKDAAKTSGGRYNHLISHGFSLDEMDELADFAVAQGAAIDGFVFSISREVDPHPAITRLDEFGERTGKLPVLYVKSTTGSPWADFCDDRANALRIGEAVMAATGATHTHVVLDTFADADRGYFVRTGLVDRRFNPRLAGRMLTALAPRLAGGNWKTGSAHSLHAEDGTTLMLGVATELCGKAHTQPTNAIWHDPDTRKSGPISTLGAQHPEALLLVETSG</sequence>
<dbReference type="EMBL" id="CP106738">
    <property type="protein sequence ID" value="UXX84776.1"/>
    <property type="molecule type" value="Genomic_DNA"/>
</dbReference>
<protein>
    <submittedName>
        <fullName evidence="2">Metallophosphoesterase</fullName>
    </submittedName>
</protein>
<name>A0ABY6DF47_9RHOB</name>
<reference evidence="2" key="1">
    <citation type="submission" date="2022-10" db="EMBL/GenBank/DDBJ databases">
        <title>Roseovarius pelagicus sp. nov., isolated from Arctic seawater.</title>
        <authorList>
            <person name="Hong Y.W."/>
            <person name="Hwang C.Y."/>
        </authorList>
    </citation>
    <scope>NUCLEOTIDE SEQUENCE</scope>
    <source>
        <strain evidence="2">HL-MP18</strain>
    </source>
</reference>
<dbReference type="PANTHER" id="PTHR43143:SF1">
    <property type="entry name" value="SERINE_THREONINE-PROTEIN PHOSPHATASE CPPED1"/>
    <property type="match status" value="1"/>
</dbReference>
<dbReference type="InterPro" id="IPR004843">
    <property type="entry name" value="Calcineurin-like_PHP"/>
</dbReference>
<dbReference type="RefSeq" id="WP_263048907.1">
    <property type="nucleotide sequence ID" value="NZ_CP106738.1"/>
</dbReference>
<dbReference type="PANTHER" id="PTHR43143">
    <property type="entry name" value="METALLOPHOSPHOESTERASE, CALCINEURIN SUPERFAMILY"/>
    <property type="match status" value="1"/>
</dbReference>
<dbReference type="Proteomes" id="UP001064087">
    <property type="component" value="Chromosome"/>
</dbReference>
<dbReference type="InterPro" id="IPR029052">
    <property type="entry name" value="Metallo-depent_PP-like"/>
</dbReference>
<gene>
    <name evidence="2" type="ORF">N7U68_09110</name>
</gene>
<accession>A0ABY6DF47</accession>
<evidence type="ECO:0000313" key="2">
    <source>
        <dbReference type="EMBL" id="UXX84776.1"/>
    </source>
</evidence>
<dbReference type="InterPro" id="IPR051918">
    <property type="entry name" value="STPP_CPPED1"/>
</dbReference>
<organism evidence="2 3">
    <name type="scientific">Roseovarius pelagicus</name>
    <dbReference type="NCBI Taxonomy" id="2980108"/>
    <lineage>
        <taxon>Bacteria</taxon>
        <taxon>Pseudomonadati</taxon>
        <taxon>Pseudomonadota</taxon>
        <taxon>Alphaproteobacteria</taxon>
        <taxon>Rhodobacterales</taxon>
        <taxon>Roseobacteraceae</taxon>
        <taxon>Roseovarius</taxon>
    </lineage>
</organism>
<evidence type="ECO:0000313" key="3">
    <source>
        <dbReference type="Proteomes" id="UP001064087"/>
    </source>
</evidence>
<dbReference type="Gene3D" id="3.60.21.10">
    <property type="match status" value="1"/>
</dbReference>